<dbReference type="PROSITE" id="PS00211">
    <property type="entry name" value="ABC_TRANSPORTER_1"/>
    <property type="match status" value="1"/>
</dbReference>
<evidence type="ECO:0000256" key="2">
    <source>
        <dbReference type="ARBA" id="ARBA00022448"/>
    </source>
</evidence>
<dbReference type="EMBL" id="JBBXMP010000216">
    <property type="protein sequence ID" value="KAL0059597.1"/>
    <property type="molecule type" value="Genomic_DNA"/>
</dbReference>
<dbReference type="PANTHER" id="PTHR24223:SF356">
    <property type="entry name" value="ATP-BINDING CASSETTE TRANSPORTER ABC4"/>
    <property type="match status" value="1"/>
</dbReference>
<dbReference type="Pfam" id="PF00664">
    <property type="entry name" value="ABC_membrane"/>
    <property type="match status" value="2"/>
</dbReference>
<feature type="transmembrane region" description="Helical" evidence="9">
    <location>
        <begin position="21"/>
        <end position="44"/>
    </location>
</feature>
<keyword evidence="4" id="KW-0547">Nucleotide-binding</keyword>
<feature type="domain" description="ABC transmembrane type-1" evidence="11">
    <location>
        <begin position="912"/>
        <end position="1188"/>
    </location>
</feature>
<feature type="transmembrane region" description="Helical" evidence="9">
    <location>
        <begin position="75"/>
        <end position="93"/>
    </location>
</feature>
<evidence type="ECO:0000256" key="5">
    <source>
        <dbReference type="ARBA" id="ARBA00022840"/>
    </source>
</evidence>
<dbReference type="PANTHER" id="PTHR24223">
    <property type="entry name" value="ATP-BINDING CASSETTE SUB-FAMILY C"/>
    <property type="match status" value="1"/>
</dbReference>
<dbReference type="InterPro" id="IPR003593">
    <property type="entry name" value="AAA+_ATPase"/>
</dbReference>
<dbReference type="InterPro" id="IPR027417">
    <property type="entry name" value="P-loop_NTPase"/>
</dbReference>
<evidence type="ECO:0000256" key="6">
    <source>
        <dbReference type="ARBA" id="ARBA00022989"/>
    </source>
</evidence>
<reference evidence="12 13" key="1">
    <citation type="submission" date="2024-05" db="EMBL/GenBank/DDBJ databases">
        <title>A draft genome resource for the thread blight pathogen Marasmius tenuissimus strain MS-2.</title>
        <authorList>
            <person name="Yulfo-Soto G.E."/>
            <person name="Baruah I.K."/>
            <person name="Amoako-Attah I."/>
            <person name="Bukari Y."/>
            <person name="Meinhardt L.W."/>
            <person name="Bailey B.A."/>
            <person name="Cohen S.P."/>
        </authorList>
    </citation>
    <scope>NUCLEOTIDE SEQUENCE [LARGE SCALE GENOMIC DNA]</scope>
    <source>
        <strain evidence="12 13">MS-2</strain>
    </source>
</reference>
<evidence type="ECO:0000256" key="3">
    <source>
        <dbReference type="ARBA" id="ARBA00022692"/>
    </source>
</evidence>
<organism evidence="12 13">
    <name type="scientific">Marasmius tenuissimus</name>
    <dbReference type="NCBI Taxonomy" id="585030"/>
    <lineage>
        <taxon>Eukaryota</taxon>
        <taxon>Fungi</taxon>
        <taxon>Dikarya</taxon>
        <taxon>Basidiomycota</taxon>
        <taxon>Agaricomycotina</taxon>
        <taxon>Agaricomycetes</taxon>
        <taxon>Agaricomycetidae</taxon>
        <taxon>Agaricales</taxon>
        <taxon>Marasmiineae</taxon>
        <taxon>Marasmiaceae</taxon>
        <taxon>Marasmius</taxon>
    </lineage>
</organism>
<dbReference type="SUPFAM" id="SSF90123">
    <property type="entry name" value="ABC transporter transmembrane region"/>
    <property type="match status" value="2"/>
</dbReference>
<feature type="transmembrane region" description="Helical" evidence="9">
    <location>
        <begin position="1166"/>
        <end position="1184"/>
    </location>
</feature>
<feature type="transmembrane region" description="Helical" evidence="9">
    <location>
        <begin position="412"/>
        <end position="432"/>
    </location>
</feature>
<dbReference type="CDD" id="cd03250">
    <property type="entry name" value="ABCC_MRP_domain1"/>
    <property type="match status" value="1"/>
</dbReference>
<feature type="transmembrane region" description="Helical" evidence="9">
    <location>
        <begin position="1039"/>
        <end position="1059"/>
    </location>
</feature>
<keyword evidence="5" id="KW-0067">ATP-binding</keyword>
<keyword evidence="7 9" id="KW-0472">Membrane</keyword>
<evidence type="ECO:0008006" key="14">
    <source>
        <dbReference type="Google" id="ProtNLM"/>
    </source>
</evidence>
<feature type="transmembrane region" description="Helical" evidence="9">
    <location>
        <begin position="50"/>
        <end position="68"/>
    </location>
</feature>
<dbReference type="CDD" id="cd03244">
    <property type="entry name" value="ABCC_MRP_domain2"/>
    <property type="match status" value="1"/>
</dbReference>
<feature type="domain" description="ABC transmembrane type-1" evidence="11">
    <location>
        <begin position="365"/>
        <end position="511"/>
    </location>
</feature>
<proteinExistence type="predicted"/>
<dbReference type="Gene3D" id="1.20.1560.10">
    <property type="entry name" value="ABC transporter type 1, transmembrane domain"/>
    <property type="match status" value="2"/>
</dbReference>
<keyword evidence="2" id="KW-0813">Transport</keyword>
<accession>A0ABR2ZD53</accession>
<dbReference type="PROSITE" id="PS50929">
    <property type="entry name" value="ABC_TM1F"/>
    <property type="match status" value="2"/>
</dbReference>
<evidence type="ECO:0000256" key="8">
    <source>
        <dbReference type="SAM" id="MobiDB-lite"/>
    </source>
</evidence>
<dbReference type="Proteomes" id="UP001437256">
    <property type="component" value="Unassembled WGS sequence"/>
</dbReference>
<gene>
    <name evidence="12" type="ORF">AAF712_013648</name>
</gene>
<dbReference type="InterPro" id="IPR003439">
    <property type="entry name" value="ABC_transporter-like_ATP-bd"/>
</dbReference>
<dbReference type="SMART" id="SM00382">
    <property type="entry name" value="AAA"/>
    <property type="match status" value="2"/>
</dbReference>
<name>A0ABR2ZD53_9AGAR</name>
<dbReference type="CDD" id="cd18604">
    <property type="entry name" value="ABC_6TM_VMR1_D2_like"/>
    <property type="match status" value="1"/>
</dbReference>
<protein>
    <recommendedName>
        <fullName evidence="14">P-loop containing nucleoside triphosphate hydrolase protein</fullName>
    </recommendedName>
</protein>
<feature type="transmembrane region" description="Helical" evidence="9">
    <location>
        <begin position="386"/>
        <end position="406"/>
    </location>
</feature>
<evidence type="ECO:0000256" key="4">
    <source>
        <dbReference type="ARBA" id="ARBA00022741"/>
    </source>
</evidence>
<evidence type="ECO:0000256" key="1">
    <source>
        <dbReference type="ARBA" id="ARBA00004370"/>
    </source>
</evidence>
<keyword evidence="3 9" id="KW-0812">Transmembrane</keyword>
<dbReference type="InterPro" id="IPR011527">
    <property type="entry name" value="ABC1_TM_dom"/>
</dbReference>
<feature type="transmembrane region" description="Helical" evidence="9">
    <location>
        <begin position="1135"/>
        <end position="1154"/>
    </location>
</feature>
<comment type="subcellular location">
    <subcellularLocation>
        <location evidence="1">Membrane</location>
    </subcellularLocation>
</comment>
<dbReference type="SUPFAM" id="SSF52540">
    <property type="entry name" value="P-loop containing nucleoside triphosphate hydrolases"/>
    <property type="match status" value="2"/>
</dbReference>
<comment type="caution">
    <text evidence="12">The sequence shown here is derived from an EMBL/GenBank/DDBJ whole genome shotgun (WGS) entry which is preliminary data.</text>
</comment>
<feature type="region of interest" description="Disordered" evidence="8">
    <location>
        <begin position="845"/>
        <end position="870"/>
    </location>
</feature>
<dbReference type="InterPro" id="IPR036640">
    <property type="entry name" value="ABC1_TM_sf"/>
</dbReference>
<feature type="transmembrane region" description="Helical" evidence="9">
    <location>
        <begin position="953"/>
        <end position="976"/>
    </location>
</feature>
<feature type="transmembrane region" description="Helical" evidence="9">
    <location>
        <begin position="113"/>
        <end position="131"/>
    </location>
</feature>
<dbReference type="InterPro" id="IPR017871">
    <property type="entry name" value="ABC_transporter-like_CS"/>
</dbReference>
<feature type="domain" description="ABC transporter" evidence="10">
    <location>
        <begin position="617"/>
        <end position="846"/>
    </location>
</feature>
<sequence length="1506" mass="166492">MAFRAIQKHKDKPEDIQKNGGIVRLGFEWLRVVLSVALACLAFAKFDFDLSNLHFVYIFLLSLVAAATPPKWNVLVTKHVNLLLLVTLLVYAYRDLFPLATYTLKPQDGTEGIILWWKIGIVAVASALPLVMTRQYTPIDPDNPSDEPNPEQTASPLSMLFFFFMDPVVFAASRVSHLPADQLPPLADYDAASHLREKIREHVPSFNPANQTRTGSKPRHIFWSLLKLVRADYLGMITTAAINSLAKFIVPVSLNQLLKFLENDGEPGPIRPWFWIAMLFVGPVVASTSVERYMFLSVCSRNSSVSSLRLMSLLQDRLLTHVESILCQAVFSHALRTRMKADMFTTEAEGSAPEQKEKSSSSSLVGKINNLVTTDVNNLLDSHHSVYLFTNIPIQLGVSLFFLYSILGWSAFVSFGVTLLFLPIPGFLANITQKIQRERMKRTDERIQLVTETTKVIRMVKLFGWEAKMSERIAERREEELKLIKRHRYVQVVAKVVNFLIPVFTMMSTFVSRPLPSTNDAQLTQPQTVIMKQDLKPSIVFGSITVFDNLRTQCELMVRVLGNVVVAKVSLERINEFLTETELLDHYEPTPKSYTSTQTPRDDIAIHEALFTWTNEVQPTGSHSSERRFVLAVDQETLTFKKGGFNLIVGPTGSGKTSFLMALLGEMHYIPVAQDSYVSLPRAGGVAFAAQESWVSNETIRQNIIFGSAFDPARYKKVLHQCALERDLTLFEAGDQTEVGEKGITLSGGQKARITLARAVYSDAEVLLLDDVLAALDVHTAKWIAEKCFKGDLIKGRTVLLVTHNIPLVAPLADFVVSVKDGKITSQGTLDAALNTVESLAEEVIEQAEESKDEEQTTDTDKPDHEPPDATAEGQLIVAEEVQVGRVGASAGKLYASAFGGHHPFGTFSTYLAGLLAMGALNVGQTWYLGYWAQQYEVMPVSDVPVFRHLGTYGLLLLAAAAATAATYTFFALSAVRASKTIHLRLVQSILTSTLRWLDTTPVSRIIARCTGDINAVDMQIPNSFEHFSTLVLKMFTQLVALVLYNPAFIFPALVLMVLGKWLGDVWARAVRCIRREQSNSKAPVLAQFEGAISGIVSIRAYGVQESVEAELRRRVDENVRITRALFNTERWMPVRIDVLGALFSSSLAVYLVYSRDVDASTAGFSLNMAVTLTGAILYVLFIFNDLQVQANSLERIDGYLKIEREPGASSTGEPPAYWPSSGELKIENLSARYSPGGPEVLHDLNFQVKSGERIGVVGRTGSGKSSLTLSLLRCIHTEGDVFYDGLNTRTLNLDALRSNITIIPQVPELLSGTLRQNLDPFGQHDDAALNDVLRASGFLNLQTQDDKPDKLTLDSSISGGGSNLSVGQRQILALARAILRRSKLLILDEGACAVLSPVLKILLIIKRRPVATSAIDYATDSIIQESLRTEVGSDTTVITIAHRLQTIMDADRIMVLDAGRIVEFDTPRVLLNREGGFLKALVEESADKEVLGEMADKGASRKHGI</sequence>
<dbReference type="Pfam" id="PF00005">
    <property type="entry name" value="ABC_tran"/>
    <property type="match status" value="2"/>
</dbReference>
<evidence type="ECO:0000256" key="9">
    <source>
        <dbReference type="SAM" id="Phobius"/>
    </source>
</evidence>
<dbReference type="PROSITE" id="PS50893">
    <property type="entry name" value="ABC_TRANSPORTER_2"/>
    <property type="match status" value="2"/>
</dbReference>
<feature type="compositionally biased region" description="Basic and acidic residues" evidence="8">
    <location>
        <begin position="859"/>
        <end position="868"/>
    </location>
</feature>
<evidence type="ECO:0000256" key="7">
    <source>
        <dbReference type="ARBA" id="ARBA00023136"/>
    </source>
</evidence>
<keyword evidence="6 9" id="KW-1133">Transmembrane helix</keyword>
<evidence type="ECO:0000259" key="10">
    <source>
        <dbReference type="PROSITE" id="PS50893"/>
    </source>
</evidence>
<feature type="domain" description="ABC transporter" evidence="10">
    <location>
        <begin position="1225"/>
        <end position="1484"/>
    </location>
</feature>
<feature type="compositionally biased region" description="Acidic residues" evidence="8">
    <location>
        <begin position="845"/>
        <end position="858"/>
    </location>
</feature>
<keyword evidence="13" id="KW-1185">Reference proteome</keyword>
<dbReference type="Gene3D" id="3.40.50.300">
    <property type="entry name" value="P-loop containing nucleotide triphosphate hydrolases"/>
    <property type="match status" value="2"/>
</dbReference>
<evidence type="ECO:0000259" key="11">
    <source>
        <dbReference type="PROSITE" id="PS50929"/>
    </source>
</evidence>
<dbReference type="InterPro" id="IPR050173">
    <property type="entry name" value="ABC_transporter_C-like"/>
</dbReference>
<dbReference type="CDD" id="cd18596">
    <property type="entry name" value="ABC_6TM_VMR1_D1_like"/>
    <property type="match status" value="1"/>
</dbReference>
<evidence type="ECO:0000313" key="13">
    <source>
        <dbReference type="Proteomes" id="UP001437256"/>
    </source>
</evidence>
<evidence type="ECO:0000313" key="12">
    <source>
        <dbReference type="EMBL" id="KAL0059597.1"/>
    </source>
</evidence>